<feature type="compositionally biased region" description="Polar residues" evidence="1">
    <location>
        <begin position="1"/>
        <end position="14"/>
    </location>
</feature>
<feature type="region of interest" description="Disordered" evidence="1">
    <location>
        <begin position="1"/>
        <end position="20"/>
    </location>
</feature>
<proteinExistence type="predicted"/>
<sequence>MGQNLEVKSTTQFRETPKQK</sequence>
<dbReference type="AlphaFoldDB" id="A0A2P2NQM5"/>
<reference evidence="2" key="1">
    <citation type="submission" date="2018-02" db="EMBL/GenBank/DDBJ databases">
        <title>Rhizophora mucronata_Transcriptome.</title>
        <authorList>
            <person name="Meera S.P."/>
            <person name="Sreeshan A."/>
            <person name="Augustine A."/>
        </authorList>
    </citation>
    <scope>NUCLEOTIDE SEQUENCE</scope>
    <source>
        <tissue evidence="2">Leaf</tissue>
    </source>
</reference>
<dbReference type="EMBL" id="GGEC01064308">
    <property type="protein sequence ID" value="MBX44792.1"/>
    <property type="molecule type" value="Transcribed_RNA"/>
</dbReference>
<name>A0A2P2NQM5_RHIMU</name>
<accession>A0A2P2NQM5</accession>
<evidence type="ECO:0000256" key="1">
    <source>
        <dbReference type="SAM" id="MobiDB-lite"/>
    </source>
</evidence>
<evidence type="ECO:0000313" key="2">
    <source>
        <dbReference type="EMBL" id="MBX44792.1"/>
    </source>
</evidence>
<protein>
    <submittedName>
        <fullName evidence="2">Uncharacterized protein</fullName>
    </submittedName>
</protein>
<organism evidence="2">
    <name type="scientific">Rhizophora mucronata</name>
    <name type="common">Asiatic mangrove</name>
    <dbReference type="NCBI Taxonomy" id="61149"/>
    <lineage>
        <taxon>Eukaryota</taxon>
        <taxon>Viridiplantae</taxon>
        <taxon>Streptophyta</taxon>
        <taxon>Embryophyta</taxon>
        <taxon>Tracheophyta</taxon>
        <taxon>Spermatophyta</taxon>
        <taxon>Magnoliopsida</taxon>
        <taxon>eudicotyledons</taxon>
        <taxon>Gunneridae</taxon>
        <taxon>Pentapetalae</taxon>
        <taxon>rosids</taxon>
        <taxon>fabids</taxon>
        <taxon>Malpighiales</taxon>
        <taxon>Rhizophoraceae</taxon>
        <taxon>Rhizophora</taxon>
    </lineage>
</organism>